<dbReference type="Gene3D" id="3.40.50.150">
    <property type="entry name" value="Vaccinia Virus protein VP39"/>
    <property type="match status" value="1"/>
</dbReference>
<evidence type="ECO:0000313" key="2">
    <source>
        <dbReference type="EMBL" id="PEG55129.1"/>
    </source>
</evidence>
<dbReference type="OrthoDB" id="4760357at2"/>
<evidence type="ECO:0000313" key="3">
    <source>
        <dbReference type="Proteomes" id="UP000191039"/>
    </source>
</evidence>
<evidence type="ECO:0008006" key="5">
    <source>
        <dbReference type="Google" id="ProtNLM"/>
    </source>
</evidence>
<proteinExistence type="predicted"/>
<evidence type="ECO:0000313" key="4">
    <source>
        <dbReference type="Proteomes" id="UP000220340"/>
    </source>
</evidence>
<keyword evidence="4" id="KW-1185">Reference proteome</keyword>
<protein>
    <recommendedName>
        <fullName evidence="5">Methyltransferase domain-containing protein</fullName>
    </recommendedName>
</protein>
<comment type="caution">
    <text evidence="1">The sequence shown here is derived from an EMBL/GenBank/DDBJ whole genome shotgun (WGS) entry which is preliminary data.</text>
</comment>
<sequence>MTDQLPIREAGIRYPFALPAAGRRRAVKIGLGRALLRLRPRYGRSLLAQGDPATFSPTDRLMMAGWTHRATPADWPALSALHQRFWAGPGGARFSTDPGIADRFEQWFLAEHARPLAFLREELAARTCPTLCEIGSGNGLALEYLSHRLPEIGRFVGVDINAEATRTNARRWQHDDRLGFVAAEAVSWIDANAGTGWAYFSNAGVLEYLPEEKVTELYRITAERGGWWLITEPVYAGYDLTTETASRPHGGEFSFCHNHPYLLGRAGWEVAERYETEVSGMRFLTVCARKAAA</sequence>
<reference evidence="1 3" key="1">
    <citation type="submission" date="2016-09" db="EMBL/GenBank/DDBJ databases">
        <title>genome sequences of unsequenced Mycobacteria.</title>
        <authorList>
            <person name="Greninger A.L."/>
            <person name="Jerome K.R."/>
            <person name="Mcnair B."/>
            <person name="Wallis C."/>
            <person name="Fang F."/>
        </authorList>
    </citation>
    <scope>NUCLEOTIDE SEQUENCE [LARGE SCALE GENOMIC DNA]</scope>
    <source>
        <strain evidence="1 3">BM1</strain>
    </source>
</reference>
<organism evidence="1 3">
    <name type="scientific">Mycolicibacterium diernhoferi</name>
    <dbReference type="NCBI Taxonomy" id="1801"/>
    <lineage>
        <taxon>Bacteria</taxon>
        <taxon>Bacillati</taxon>
        <taxon>Actinomycetota</taxon>
        <taxon>Actinomycetes</taxon>
        <taxon>Mycobacteriales</taxon>
        <taxon>Mycobacteriaceae</taxon>
        <taxon>Mycolicibacterium</taxon>
    </lineage>
</organism>
<dbReference type="Proteomes" id="UP000191039">
    <property type="component" value="Unassembled WGS sequence"/>
</dbReference>
<dbReference type="AlphaFoldDB" id="A0A1Q4HCC7"/>
<dbReference type="EMBL" id="MIJD01000472">
    <property type="protein sequence ID" value="OPE45664.1"/>
    <property type="molecule type" value="Genomic_DNA"/>
</dbReference>
<reference evidence="2 4" key="2">
    <citation type="submission" date="2017-10" db="EMBL/GenBank/DDBJ databases">
        <title>The new phylogeny of genus Mycobacterium.</title>
        <authorList>
            <person name="Tortoli E."/>
            <person name="Trovato A."/>
            <person name="Cirillo D.M."/>
        </authorList>
    </citation>
    <scope>NUCLEOTIDE SEQUENCE [LARGE SCALE GENOMIC DNA]</scope>
    <source>
        <strain evidence="2 4">IP141170001</strain>
    </source>
</reference>
<dbReference type="EMBL" id="PDCR01000008">
    <property type="protein sequence ID" value="PEG55129.1"/>
    <property type="molecule type" value="Genomic_DNA"/>
</dbReference>
<accession>A0A1Q4HCC7</accession>
<dbReference type="SUPFAM" id="SSF53335">
    <property type="entry name" value="S-adenosyl-L-methionine-dependent methyltransferases"/>
    <property type="match status" value="1"/>
</dbReference>
<gene>
    <name evidence="1" type="ORF">BV510_27690</name>
    <name evidence="2" type="ORF">CRI78_07980</name>
</gene>
<dbReference type="InterPro" id="IPR029063">
    <property type="entry name" value="SAM-dependent_MTases_sf"/>
</dbReference>
<dbReference type="Proteomes" id="UP000220340">
    <property type="component" value="Unassembled WGS sequence"/>
</dbReference>
<dbReference type="RefSeq" id="WP_073857111.1">
    <property type="nucleotide sequence ID" value="NZ_BAAATC010000003.1"/>
</dbReference>
<name>A0A1Q4HCC7_9MYCO</name>
<evidence type="ECO:0000313" key="1">
    <source>
        <dbReference type="EMBL" id="OPE45664.1"/>
    </source>
</evidence>
<dbReference type="STRING" id="1801.BRW64_15380"/>